<feature type="domain" description="Creatinase N-terminal" evidence="2">
    <location>
        <begin position="17"/>
        <end position="155"/>
    </location>
</feature>
<dbReference type="Proteomes" id="UP000183447">
    <property type="component" value="Unassembled WGS sequence"/>
</dbReference>
<proteinExistence type="predicted"/>
<dbReference type="InterPro" id="IPR029149">
    <property type="entry name" value="Creatin/AminoP/Spt16_N"/>
</dbReference>
<keyword evidence="3" id="KW-0378">Hydrolase</keyword>
<evidence type="ECO:0000259" key="1">
    <source>
        <dbReference type="Pfam" id="PF00557"/>
    </source>
</evidence>
<feature type="domain" description="Peptidase M24" evidence="1">
    <location>
        <begin position="166"/>
        <end position="371"/>
    </location>
</feature>
<gene>
    <name evidence="3" type="ORF">SAMN02983003_0560</name>
</gene>
<dbReference type="InterPro" id="IPR050659">
    <property type="entry name" value="Peptidase_M24B"/>
</dbReference>
<dbReference type="PANTHER" id="PTHR46112:SF2">
    <property type="entry name" value="XAA-PRO AMINOPEPTIDASE P-RELATED"/>
    <property type="match status" value="1"/>
</dbReference>
<dbReference type="EMBL" id="FPKU01000001">
    <property type="protein sequence ID" value="SFZ81551.1"/>
    <property type="molecule type" value="Genomic_DNA"/>
</dbReference>
<keyword evidence="3" id="KW-0645">Protease</keyword>
<dbReference type="OrthoDB" id="9806388at2"/>
<dbReference type="STRING" id="665118.SAMN02983003_0560"/>
<dbReference type="SUPFAM" id="SSF55920">
    <property type="entry name" value="Creatinase/aminopeptidase"/>
    <property type="match status" value="1"/>
</dbReference>
<protein>
    <submittedName>
        <fullName evidence="3">Xaa-Pro aminopeptidase</fullName>
    </submittedName>
</protein>
<dbReference type="PANTHER" id="PTHR46112">
    <property type="entry name" value="AMINOPEPTIDASE"/>
    <property type="match status" value="1"/>
</dbReference>
<organism evidence="3 4">
    <name type="scientific">Devosia enhydra</name>
    <dbReference type="NCBI Taxonomy" id="665118"/>
    <lineage>
        <taxon>Bacteria</taxon>
        <taxon>Pseudomonadati</taxon>
        <taxon>Pseudomonadota</taxon>
        <taxon>Alphaproteobacteria</taxon>
        <taxon>Hyphomicrobiales</taxon>
        <taxon>Devosiaceae</taxon>
        <taxon>Devosia</taxon>
    </lineage>
</organism>
<name>A0A1K2HTJ3_9HYPH</name>
<accession>A0A1K2HTJ3</accession>
<dbReference type="InterPro" id="IPR000994">
    <property type="entry name" value="Pept_M24"/>
</dbReference>
<dbReference type="SUPFAM" id="SSF53092">
    <property type="entry name" value="Creatinase/prolidase N-terminal domain"/>
    <property type="match status" value="1"/>
</dbReference>
<dbReference type="Gene3D" id="3.40.350.10">
    <property type="entry name" value="Creatinase/prolidase N-terminal domain"/>
    <property type="match status" value="1"/>
</dbReference>
<dbReference type="InterPro" id="IPR036005">
    <property type="entry name" value="Creatinase/aminopeptidase-like"/>
</dbReference>
<keyword evidence="4" id="KW-1185">Reference proteome</keyword>
<dbReference type="Pfam" id="PF01321">
    <property type="entry name" value="Creatinase_N"/>
    <property type="match status" value="1"/>
</dbReference>
<dbReference type="InterPro" id="IPR000587">
    <property type="entry name" value="Creatinase_N"/>
</dbReference>
<reference evidence="3 4" key="1">
    <citation type="submission" date="2016-11" db="EMBL/GenBank/DDBJ databases">
        <authorList>
            <person name="Jaros S."/>
            <person name="Januszkiewicz K."/>
            <person name="Wedrychowicz H."/>
        </authorList>
    </citation>
    <scope>NUCLEOTIDE SEQUENCE [LARGE SCALE GENOMIC DNA]</scope>
    <source>
        <strain evidence="3 4">ATCC 23634</strain>
    </source>
</reference>
<dbReference type="AlphaFoldDB" id="A0A1K2HTJ3"/>
<dbReference type="GO" id="GO:0004177">
    <property type="term" value="F:aminopeptidase activity"/>
    <property type="evidence" value="ECO:0007669"/>
    <property type="project" value="UniProtKB-KW"/>
</dbReference>
<keyword evidence="3" id="KW-0031">Aminopeptidase</keyword>
<evidence type="ECO:0000259" key="2">
    <source>
        <dbReference type="Pfam" id="PF01321"/>
    </source>
</evidence>
<sequence>MSNIGYPRFSDGEMARRLEAARALMDERDVSALVICGHAANRRHYQADVHYFAEVALFHESFLLIPREGEPVLWSTAHNHHQNAIELSRIADTRDAPRVPGAGVIIARELQSRGLATARIGLAGSFFYTEMDALRAALPDLQTTNMTGALKRLRSRKSAEELAYQRKAAKGCDAVMEALREAIRPGITERDLQIISENAAWDADCEPTFLYLSSTNTRASDACVPNQLWSRRRIEAGDVINTELTVSYGMYCSQTLRPFFVGEPTPDYERIYDVTKSVYDALAGAIKAGTTLGTLYEIGLEIGKAGMTTVDGLAHGFGVDLLPPRVPHLLKPPEHLDEPLEANTTLVIQPNPVTLDRKSGMQLGDMGIITETGFERVHTHPAEVTRIPA</sequence>
<evidence type="ECO:0000313" key="3">
    <source>
        <dbReference type="EMBL" id="SFZ81551.1"/>
    </source>
</evidence>
<dbReference type="Pfam" id="PF00557">
    <property type="entry name" value="Peptidase_M24"/>
    <property type="match status" value="1"/>
</dbReference>
<evidence type="ECO:0000313" key="4">
    <source>
        <dbReference type="Proteomes" id="UP000183447"/>
    </source>
</evidence>
<dbReference type="RefSeq" id="WP_072338866.1">
    <property type="nucleotide sequence ID" value="NZ_FPKU01000001.1"/>
</dbReference>
<dbReference type="Gene3D" id="3.90.230.10">
    <property type="entry name" value="Creatinase/methionine aminopeptidase superfamily"/>
    <property type="match status" value="1"/>
</dbReference>
<dbReference type="CDD" id="cd01066">
    <property type="entry name" value="APP_MetAP"/>
    <property type="match status" value="1"/>
</dbReference>